<dbReference type="EMBL" id="VOSM01000103">
    <property type="protein sequence ID" value="TXD32180.1"/>
    <property type="molecule type" value="Genomic_DNA"/>
</dbReference>
<feature type="region of interest" description="Disordered" evidence="1">
    <location>
        <begin position="1"/>
        <end position="43"/>
    </location>
</feature>
<keyword evidence="2" id="KW-0547">Nucleotide-binding</keyword>
<gene>
    <name evidence="2" type="ORF">FRC98_21100</name>
</gene>
<name>A0A5C6X1R6_9DELT</name>
<feature type="non-terminal residue" evidence="2">
    <location>
        <position position="134"/>
    </location>
</feature>
<feature type="compositionally biased region" description="Polar residues" evidence="1">
    <location>
        <begin position="1"/>
        <end position="10"/>
    </location>
</feature>
<accession>A0A5C6X1R6</accession>
<sequence>MTTSSKSDSAQRNKRPKNSGQRQAGGAQRRRARPGDDTGVSPVLARAETAVQKGPLKPANRARFQVAALLLREERARVKMDATLTDSERANEQKRLDGLAGILAKTAARDTSLLSMLGESAPITPAAKALRRDL</sequence>
<evidence type="ECO:0000256" key="1">
    <source>
        <dbReference type="SAM" id="MobiDB-lite"/>
    </source>
</evidence>
<reference evidence="2 3" key="1">
    <citation type="submission" date="2019-08" db="EMBL/GenBank/DDBJ databases">
        <title>Bradymonadales sp. TMQ4.</title>
        <authorList>
            <person name="Liang Q."/>
        </authorList>
    </citation>
    <scope>NUCLEOTIDE SEQUENCE [LARGE SCALE GENOMIC DNA]</scope>
    <source>
        <strain evidence="2 3">TMQ4</strain>
    </source>
</reference>
<organism evidence="2 3">
    <name type="scientific">Lujinxingia vulgaris</name>
    <dbReference type="NCBI Taxonomy" id="2600176"/>
    <lineage>
        <taxon>Bacteria</taxon>
        <taxon>Deltaproteobacteria</taxon>
        <taxon>Bradymonadales</taxon>
        <taxon>Lujinxingiaceae</taxon>
        <taxon>Lujinxingia</taxon>
    </lineage>
</organism>
<keyword evidence="2" id="KW-0347">Helicase</keyword>
<evidence type="ECO:0000313" key="2">
    <source>
        <dbReference type="EMBL" id="TXD32180.1"/>
    </source>
</evidence>
<keyword evidence="3" id="KW-1185">Reference proteome</keyword>
<protein>
    <submittedName>
        <fullName evidence="2">ATP-dependent helicase</fullName>
    </submittedName>
</protein>
<evidence type="ECO:0000313" key="3">
    <source>
        <dbReference type="Proteomes" id="UP000321412"/>
    </source>
</evidence>
<keyword evidence="2" id="KW-0378">Hydrolase</keyword>
<dbReference type="GO" id="GO:0004386">
    <property type="term" value="F:helicase activity"/>
    <property type="evidence" value="ECO:0007669"/>
    <property type="project" value="UniProtKB-KW"/>
</dbReference>
<dbReference type="AlphaFoldDB" id="A0A5C6X1R6"/>
<keyword evidence="2" id="KW-0067">ATP-binding</keyword>
<comment type="caution">
    <text evidence="2">The sequence shown here is derived from an EMBL/GenBank/DDBJ whole genome shotgun (WGS) entry which is preliminary data.</text>
</comment>
<dbReference type="Proteomes" id="UP000321412">
    <property type="component" value="Unassembled WGS sequence"/>
</dbReference>
<proteinExistence type="predicted"/>